<dbReference type="PANTHER" id="PTHR36978:SF4">
    <property type="entry name" value="P-LOOP CONTAINING NUCLEOSIDE TRIPHOSPHATE HYDROLASE PROTEIN"/>
    <property type="match status" value="1"/>
</dbReference>
<keyword evidence="2" id="KW-1185">Reference proteome</keyword>
<dbReference type="Gene3D" id="3.40.50.300">
    <property type="entry name" value="P-loop containing nucleotide triphosphate hydrolases"/>
    <property type="match status" value="1"/>
</dbReference>
<proteinExistence type="predicted"/>
<dbReference type="Proteomes" id="UP000054279">
    <property type="component" value="Unassembled WGS sequence"/>
</dbReference>
<gene>
    <name evidence="1" type="ORF">M422DRAFT_28549</name>
</gene>
<dbReference type="EMBL" id="KN837099">
    <property type="protein sequence ID" value="KIJ48058.1"/>
    <property type="molecule type" value="Genomic_DNA"/>
</dbReference>
<dbReference type="InterPro" id="IPR027417">
    <property type="entry name" value="P-loop_NTPase"/>
</dbReference>
<name>A0A0C9UWN1_SPHS4</name>
<protein>
    <recommendedName>
        <fullName evidence="3">Protein-tyrosine sulfotransferase</fullName>
    </recommendedName>
</protein>
<accession>A0A0C9UWN1</accession>
<dbReference type="SUPFAM" id="SSF52540">
    <property type="entry name" value="P-loop containing nucleoside triphosphate hydrolases"/>
    <property type="match status" value="1"/>
</dbReference>
<evidence type="ECO:0000313" key="1">
    <source>
        <dbReference type="EMBL" id="KIJ48058.1"/>
    </source>
</evidence>
<dbReference type="InterPro" id="IPR040632">
    <property type="entry name" value="Sulfotransfer_4"/>
</dbReference>
<dbReference type="PANTHER" id="PTHR36978">
    <property type="entry name" value="P-LOOP CONTAINING NUCLEOTIDE TRIPHOSPHATE HYDROLASE"/>
    <property type="match status" value="1"/>
</dbReference>
<evidence type="ECO:0000313" key="2">
    <source>
        <dbReference type="Proteomes" id="UP000054279"/>
    </source>
</evidence>
<evidence type="ECO:0008006" key="3">
    <source>
        <dbReference type="Google" id="ProtNLM"/>
    </source>
</evidence>
<sequence length="191" mass="22071">MSSIVKRGAIDEFDQWRKIALEGGTVDEIRKLLDPYPVVVDYPPIMFPELLYEAYPDAKFILTVRDPIKWTESVKNTFMKAVDEWKKAGPSLSPLQKATCEFVDDIINGWYHGGRILTHGEEEFHKHTERVKRAVPADQLLIYEVSEGWDRLAEFIGIEKPVKPFPHVNDTAQFQKRVVQNTSYGEKSYEN</sequence>
<organism evidence="1 2">
    <name type="scientific">Sphaerobolus stellatus (strain SS14)</name>
    <dbReference type="NCBI Taxonomy" id="990650"/>
    <lineage>
        <taxon>Eukaryota</taxon>
        <taxon>Fungi</taxon>
        <taxon>Dikarya</taxon>
        <taxon>Basidiomycota</taxon>
        <taxon>Agaricomycotina</taxon>
        <taxon>Agaricomycetes</taxon>
        <taxon>Phallomycetidae</taxon>
        <taxon>Geastrales</taxon>
        <taxon>Sphaerobolaceae</taxon>
        <taxon>Sphaerobolus</taxon>
    </lineage>
</organism>
<dbReference type="OrthoDB" id="3348095at2759"/>
<reference evidence="1 2" key="1">
    <citation type="submission" date="2014-06" db="EMBL/GenBank/DDBJ databases">
        <title>Evolutionary Origins and Diversification of the Mycorrhizal Mutualists.</title>
        <authorList>
            <consortium name="DOE Joint Genome Institute"/>
            <consortium name="Mycorrhizal Genomics Consortium"/>
            <person name="Kohler A."/>
            <person name="Kuo A."/>
            <person name="Nagy L.G."/>
            <person name="Floudas D."/>
            <person name="Copeland A."/>
            <person name="Barry K.W."/>
            <person name="Cichocki N."/>
            <person name="Veneault-Fourrey C."/>
            <person name="LaButti K."/>
            <person name="Lindquist E.A."/>
            <person name="Lipzen A."/>
            <person name="Lundell T."/>
            <person name="Morin E."/>
            <person name="Murat C."/>
            <person name="Riley R."/>
            <person name="Ohm R."/>
            <person name="Sun H."/>
            <person name="Tunlid A."/>
            <person name="Henrissat B."/>
            <person name="Grigoriev I.V."/>
            <person name="Hibbett D.S."/>
            <person name="Martin F."/>
        </authorList>
    </citation>
    <scope>NUCLEOTIDE SEQUENCE [LARGE SCALE GENOMIC DNA]</scope>
    <source>
        <strain evidence="1 2">SS14</strain>
    </source>
</reference>
<dbReference type="AlphaFoldDB" id="A0A0C9UWN1"/>
<dbReference type="HOGENOM" id="CLU_061199_2_0_1"/>
<dbReference type="Pfam" id="PF17784">
    <property type="entry name" value="Sulfotransfer_4"/>
    <property type="match status" value="1"/>
</dbReference>